<sequence>MALGTPEHSGKVHGVGAYVTPISYFHTPAMTVNERAFKQQQFYIEQHKKDEERYNHMEAEYKRIIQELQKRWVSCGINVGNDIFFKKNDPSKVMAQCKGSSNFQFVCYTSKKNDSDSFTIKTFNPEHRCGRKNVNQFATAK</sequence>
<accession>A0AA88DJA2</accession>
<keyword evidence="2" id="KW-1185">Reference proteome</keyword>
<gene>
    <name evidence="1" type="ORF">TIFTF001_018769</name>
</gene>
<protein>
    <submittedName>
        <fullName evidence="1">Uncharacterized protein</fullName>
    </submittedName>
</protein>
<dbReference type="EMBL" id="BTGU01000031">
    <property type="protein sequence ID" value="GMN49599.1"/>
    <property type="molecule type" value="Genomic_DNA"/>
</dbReference>
<comment type="caution">
    <text evidence="1">The sequence shown here is derived from an EMBL/GenBank/DDBJ whole genome shotgun (WGS) entry which is preliminary data.</text>
</comment>
<name>A0AA88DJA2_FICCA</name>
<dbReference type="Proteomes" id="UP001187192">
    <property type="component" value="Unassembled WGS sequence"/>
</dbReference>
<organism evidence="1 2">
    <name type="scientific">Ficus carica</name>
    <name type="common">Common fig</name>
    <dbReference type="NCBI Taxonomy" id="3494"/>
    <lineage>
        <taxon>Eukaryota</taxon>
        <taxon>Viridiplantae</taxon>
        <taxon>Streptophyta</taxon>
        <taxon>Embryophyta</taxon>
        <taxon>Tracheophyta</taxon>
        <taxon>Spermatophyta</taxon>
        <taxon>Magnoliopsida</taxon>
        <taxon>eudicotyledons</taxon>
        <taxon>Gunneridae</taxon>
        <taxon>Pentapetalae</taxon>
        <taxon>rosids</taxon>
        <taxon>fabids</taxon>
        <taxon>Rosales</taxon>
        <taxon>Moraceae</taxon>
        <taxon>Ficeae</taxon>
        <taxon>Ficus</taxon>
    </lineage>
</organism>
<evidence type="ECO:0000313" key="1">
    <source>
        <dbReference type="EMBL" id="GMN49599.1"/>
    </source>
</evidence>
<dbReference type="Gramene" id="FCD_00025593-RA">
    <property type="protein sequence ID" value="FCD_00025593-RA:cds"/>
    <property type="gene ID" value="FCD_00025593"/>
</dbReference>
<proteinExistence type="predicted"/>
<evidence type="ECO:0000313" key="2">
    <source>
        <dbReference type="Proteomes" id="UP001187192"/>
    </source>
</evidence>
<dbReference type="AlphaFoldDB" id="A0AA88DJA2"/>
<reference evidence="1" key="1">
    <citation type="submission" date="2023-07" db="EMBL/GenBank/DDBJ databases">
        <title>draft genome sequence of fig (Ficus carica).</title>
        <authorList>
            <person name="Takahashi T."/>
            <person name="Nishimura K."/>
        </authorList>
    </citation>
    <scope>NUCLEOTIDE SEQUENCE</scope>
</reference>